<dbReference type="GO" id="GO:0000981">
    <property type="term" value="F:DNA-binding transcription factor activity, RNA polymerase II-specific"/>
    <property type="evidence" value="ECO:0007669"/>
    <property type="project" value="InterPro"/>
</dbReference>
<keyword evidence="7" id="KW-1185">Reference proteome</keyword>
<name>A0A7C8III8_9PLEO</name>
<comment type="caution">
    <text evidence="6">The sequence shown here is derived from an EMBL/GenBank/DDBJ whole genome shotgun (WGS) entry which is preliminary data.</text>
</comment>
<dbReference type="PROSITE" id="PS50088">
    <property type="entry name" value="ANK_REPEAT"/>
    <property type="match status" value="1"/>
</dbReference>
<gene>
    <name evidence="6" type="ORF">BDV95DRAFT_589413</name>
</gene>
<evidence type="ECO:0000256" key="3">
    <source>
        <dbReference type="ARBA" id="ARBA00023242"/>
    </source>
</evidence>
<dbReference type="InterPro" id="IPR002110">
    <property type="entry name" value="Ankyrin_rpt"/>
</dbReference>
<proteinExistence type="predicted"/>
<feature type="region of interest" description="Disordered" evidence="5">
    <location>
        <begin position="1"/>
        <end position="25"/>
    </location>
</feature>
<accession>A0A7C8III8</accession>
<evidence type="ECO:0000313" key="6">
    <source>
        <dbReference type="EMBL" id="KAF2878486.1"/>
    </source>
</evidence>
<dbReference type="AlphaFoldDB" id="A0A7C8III8"/>
<keyword evidence="3" id="KW-0539">Nucleus</keyword>
<evidence type="ECO:0000256" key="5">
    <source>
        <dbReference type="SAM" id="MobiDB-lite"/>
    </source>
</evidence>
<dbReference type="Gene3D" id="1.25.40.20">
    <property type="entry name" value="Ankyrin repeat-containing domain"/>
    <property type="match status" value="1"/>
</dbReference>
<keyword evidence="1" id="KW-0677">Repeat</keyword>
<dbReference type="PROSITE" id="PS50297">
    <property type="entry name" value="ANK_REP_REGION"/>
    <property type="match status" value="1"/>
</dbReference>
<evidence type="ECO:0000313" key="7">
    <source>
        <dbReference type="Proteomes" id="UP000481861"/>
    </source>
</evidence>
<feature type="repeat" description="ANK" evidence="4">
    <location>
        <begin position="375"/>
        <end position="398"/>
    </location>
</feature>
<dbReference type="SUPFAM" id="SSF48403">
    <property type="entry name" value="Ankyrin repeat"/>
    <property type="match status" value="1"/>
</dbReference>
<dbReference type="EMBL" id="JAADJZ010000001">
    <property type="protein sequence ID" value="KAF2878486.1"/>
    <property type="molecule type" value="Genomic_DNA"/>
</dbReference>
<keyword evidence="2 4" id="KW-0040">ANK repeat</keyword>
<dbReference type="PANTHER" id="PTHR24198">
    <property type="entry name" value="ANKYRIN REPEAT AND PROTEIN KINASE DOMAIN-CONTAINING PROTEIN"/>
    <property type="match status" value="1"/>
</dbReference>
<dbReference type="InterPro" id="IPR036770">
    <property type="entry name" value="Ankyrin_rpt-contain_sf"/>
</dbReference>
<dbReference type="Proteomes" id="UP000481861">
    <property type="component" value="Unassembled WGS sequence"/>
</dbReference>
<evidence type="ECO:0000256" key="1">
    <source>
        <dbReference type="ARBA" id="ARBA00022737"/>
    </source>
</evidence>
<dbReference type="Pfam" id="PF12796">
    <property type="entry name" value="Ank_2"/>
    <property type="match status" value="1"/>
</dbReference>
<dbReference type="CDD" id="cd00067">
    <property type="entry name" value="GAL4"/>
    <property type="match status" value="1"/>
</dbReference>
<reference evidence="6 7" key="1">
    <citation type="submission" date="2020-01" db="EMBL/GenBank/DDBJ databases">
        <authorList>
            <consortium name="DOE Joint Genome Institute"/>
            <person name="Haridas S."/>
            <person name="Albert R."/>
            <person name="Binder M."/>
            <person name="Bloem J."/>
            <person name="Labutti K."/>
            <person name="Salamov A."/>
            <person name="Andreopoulos B."/>
            <person name="Baker S.E."/>
            <person name="Barry K."/>
            <person name="Bills G."/>
            <person name="Bluhm B.H."/>
            <person name="Cannon C."/>
            <person name="Castanera R."/>
            <person name="Culley D.E."/>
            <person name="Daum C."/>
            <person name="Ezra D."/>
            <person name="Gonzalez J.B."/>
            <person name="Henrissat B."/>
            <person name="Kuo A."/>
            <person name="Liang C."/>
            <person name="Lipzen A."/>
            <person name="Lutzoni F."/>
            <person name="Magnuson J."/>
            <person name="Mondo S."/>
            <person name="Nolan M."/>
            <person name="Ohm R."/>
            <person name="Pangilinan J."/>
            <person name="Park H.-J.H."/>
            <person name="Ramirez L."/>
            <person name="Alfaro M."/>
            <person name="Sun H."/>
            <person name="Tritt A."/>
            <person name="Yoshinaga Y."/>
            <person name="Zwiers L.-H.L."/>
            <person name="Turgeon B.G."/>
            <person name="Goodwin S.B."/>
            <person name="Spatafora J.W."/>
            <person name="Crous P.W."/>
            <person name="Grigoriev I.V."/>
        </authorList>
    </citation>
    <scope>NUCLEOTIDE SEQUENCE [LARGE SCALE GENOMIC DNA]</scope>
    <source>
        <strain evidence="6 7">CBS 611.86</strain>
    </source>
</reference>
<dbReference type="OrthoDB" id="539213at2759"/>
<dbReference type="SMART" id="SM00248">
    <property type="entry name" value="ANK"/>
    <property type="match status" value="4"/>
</dbReference>
<evidence type="ECO:0000256" key="4">
    <source>
        <dbReference type="PROSITE-ProRule" id="PRU00023"/>
    </source>
</evidence>
<dbReference type="GO" id="GO:0008270">
    <property type="term" value="F:zinc ion binding"/>
    <property type="evidence" value="ECO:0007669"/>
    <property type="project" value="InterPro"/>
</dbReference>
<feature type="compositionally biased region" description="Basic residues" evidence="5">
    <location>
        <begin position="1"/>
        <end position="10"/>
    </location>
</feature>
<sequence>MMQRSGKRPHSQPFSPSSASARKGRKLDLVKCDRCRIDKQKCGPNNRVWPAKCNRCILKDLPCSEGKRVERKSKHVDVQTPKQLVVESRGADDHPTEINRWLFLLSFRKIMRNAKFSLYNLKREMTTPFGKLLFGDATPLEHKAAHFHQFIDFLYLLDDQFLLGTDKIKASESCMQTPTFLSCLMQRSMTNELWDMECTHCYPHTTTYSNGNDDDFASEFLSTIQRLQHIIRENDSNHNQDELHESPWLEELFDIVQYTATAVLKDLNIYNDLPTISRGCIGFIPDNLYEYISVVATYDLFGRTKLQRALDSTSSTDAAYFHSNCDSMQRSLEIGKQDMLGRTALHVACQKNWYETARMIYSKSNGMGANEPTIYGHVPLHYAAANGSIPICKLLLDNAGISYDPHPLDCLGNSPLFYAVANKHTETVKFLLSKYKLITGDQHSEALSSLLFEAIRTGSEDIVGLFVQRGASLWQFKGAETTLSYARKSGNSKILDILEGAAQQQLVSQLRVAT</sequence>
<evidence type="ECO:0000256" key="2">
    <source>
        <dbReference type="ARBA" id="ARBA00023043"/>
    </source>
</evidence>
<dbReference type="InterPro" id="IPR001138">
    <property type="entry name" value="Zn2Cys6_DnaBD"/>
</dbReference>
<dbReference type="PANTHER" id="PTHR24198:SF165">
    <property type="entry name" value="ANKYRIN REPEAT-CONTAINING PROTEIN-RELATED"/>
    <property type="match status" value="1"/>
</dbReference>
<organism evidence="6 7">
    <name type="scientific">Massariosphaeria phaeospora</name>
    <dbReference type="NCBI Taxonomy" id="100035"/>
    <lineage>
        <taxon>Eukaryota</taxon>
        <taxon>Fungi</taxon>
        <taxon>Dikarya</taxon>
        <taxon>Ascomycota</taxon>
        <taxon>Pezizomycotina</taxon>
        <taxon>Dothideomycetes</taxon>
        <taxon>Pleosporomycetidae</taxon>
        <taxon>Pleosporales</taxon>
        <taxon>Pleosporales incertae sedis</taxon>
        <taxon>Massariosphaeria</taxon>
    </lineage>
</organism>
<protein>
    <submittedName>
        <fullName evidence="6">Ankyrin repeat-containing domain protein</fullName>
    </submittedName>
</protein>